<keyword evidence="3" id="KW-0808">Transferase</keyword>
<evidence type="ECO:0000259" key="1">
    <source>
        <dbReference type="Pfam" id="PF13847"/>
    </source>
</evidence>
<accession>H5XHJ4</accession>
<dbReference type="OrthoDB" id="9801363at2"/>
<dbReference type="Gene3D" id="3.40.50.150">
    <property type="entry name" value="Vaccinia Virus protein VP39"/>
    <property type="match status" value="1"/>
</dbReference>
<protein>
    <submittedName>
        <fullName evidence="3">2-polyprenyl-3-methyl-5-hydroxy-6-metoxy-1, 4-benzoquinol methylase</fullName>
    </submittedName>
</protein>
<dbReference type="PANTHER" id="PTHR45128">
    <property type="entry name" value="METHYLTRANSFERASE TYPE 11"/>
    <property type="match status" value="1"/>
</dbReference>
<dbReference type="CDD" id="cd02440">
    <property type="entry name" value="AdoMet_MTases"/>
    <property type="match status" value="1"/>
</dbReference>
<sequence length="371" mass="39483">MNGGNTASLGGAARAQALSARLFAASLGAGELMTVYLGMKLGLYAALRDAPARADELAERTGVAPRYAREWLEQQAAAGFLDVDDAEAGVTERRYTLPSGHAEALLDDTSPFAVAPLTLMPVGGMGPVLPRLLDAYRSGEGVPYADYSADFRGGQSGLNTHVFRTQLPGWIRRALPDLHAVLGREGARLADVACGTGTSSFALADSYPALRVCGFDVDEPSISVARAEAVRRGVGERVRFHAVDVADVAAVPDGDGYDVVTVFDALHDMPDPVAVLRGCLRLLAPGGTLLLMEPRVRETFQAPADEIERFFYTVSVLHCLPVGLSTTPSVGTGTMIRPALVREYATEAGFASVRVVDVAHRFHRLYRLSAN</sequence>
<feature type="domain" description="Methyltransferase" evidence="1">
    <location>
        <begin position="186"/>
        <end position="300"/>
    </location>
</feature>
<gene>
    <name evidence="3" type="ORF">SaccyDRAFT_2828</name>
</gene>
<dbReference type="eggNOG" id="COG2227">
    <property type="taxonomic scope" value="Bacteria"/>
</dbReference>
<dbReference type="Pfam" id="PF13847">
    <property type="entry name" value="Methyltransf_31"/>
    <property type="match status" value="1"/>
</dbReference>
<evidence type="ECO:0000313" key="3">
    <source>
        <dbReference type="EMBL" id="EHR61674.1"/>
    </source>
</evidence>
<dbReference type="InterPro" id="IPR036390">
    <property type="entry name" value="WH_DNA-bd_sf"/>
</dbReference>
<feature type="domain" description="S-adenosylmethionine-dependent methyltransferase Rv2258c-like winged HTH" evidence="2">
    <location>
        <begin position="34"/>
        <end position="105"/>
    </location>
</feature>
<dbReference type="GO" id="GO:0008168">
    <property type="term" value="F:methyltransferase activity"/>
    <property type="evidence" value="ECO:0007669"/>
    <property type="project" value="UniProtKB-KW"/>
</dbReference>
<dbReference type="InterPro" id="IPR029063">
    <property type="entry name" value="SAM-dependent_MTases_sf"/>
</dbReference>
<dbReference type="EMBL" id="CM001440">
    <property type="protein sequence ID" value="EHR61674.1"/>
    <property type="molecule type" value="Genomic_DNA"/>
</dbReference>
<dbReference type="HOGENOM" id="CLU_063529_0_0_11"/>
<keyword evidence="4" id="KW-1185">Reference proteome</keyword>
<evidence type="ECO:0000313" key="4">
    <source>
        <dbReference type="Proteomes" id="UP000002791"/>
    </source>
</evidence>
<dbReference type="STRING" id="882082.SaccyDRAFT_2828"/>
<dbReference type="SUPFAM" id="SSF46785">
    <property type="entry name" value="Winged helix' DNA-binding domain"/>
    <property type="match status" value="1"/>
</dbReference>
<keyword evidence="3" id="KW-0489">Methyltransferase</keyword>
<evidence type="ECO:0000259" key="2">
    <source>
        <dbReference type="Pfam" id="PF21320"/>
    </source>
</evidence>
<dbReference type="InterPro" id="IPR036388">
    <property type="entry name" value="WH-like_DNA-bd_sf"/>
</dbReference>
<dbReference type="RefSeq" id="WP_005456994.1">
    <property type="nucleotide sequence ID" value="NZ_CM001440.1"/>
</dbReference>
<dbReference type="SUPFAM" id="SSF53335">
    <property type="entry name" value="S-adenosyl-L-methionine-dependent methyltransferases"/>
    <property type="match status" value="1"/>
</dbReference>
<dbReference type="GO" id="GO:0032259">
    <property type="term" value="P:methylation"/>
    <property type="evidence" value="ECO:0007669"/>
    <property type="project" value="UniProtKB-KW"/>
</dbReference>
<dbReference type="InterPro" id="IPR053173">
    <property type="entry name" value="SAM-binding_MTase"/>
</dbReference>
<organism evidence="3 4">
    <name type="scientific">Saccharomonospora cyanea NA-134</name>
    <dbReference type="NCBI Taxonomy" id="882082"/>
    <lineage>
        <taxon>Bacteria</taxon>
        <taxon>Bacillati</taxon>
        <taxon>Actinomycetota</taxon>
        <taxon>Actinomycetes</taxon>
        <taxon>Pseudonocardiales</taxon>
        <taxon>Pseudonocardiaceae</taxon>
        <taxon>Saccharomonospora</taxon>
    </lineage>
</organism>
<dbReference type="Pfam" id="PF21320">
    <property type="entry name" value="WHD_Rv2258c"/>
    <property type="match status" value="1"/>
</dbReference>
<dbReference type="InterPro" id="IPR025714">
    <property type="entry name" value="Methyltranfer_dom"/>
</dbReference>
<reference evidence="3 4" key="1">
    <citation type="submission" date="2011-11" db="EMBL/GenBank/DDBJ databases">
        <title>The Noncontiguous Finished sequence of Saccharomonospora cyanea NA-134.</title>
        <authorList>
            <consortium name="US DOE Joint Genome Institute"/>
            <person name="Lucas S."/>
            <person name="Han J."/>
            <person name="Lapidus A."/>
            <person name="Cheng J.-F."/>
            <person name="Goodwin L."/>
            <person name="Pitluck S."/>
            <person name="Peters L."/>
            <person name="Ovchinnikova G."/>
            <person name="Lu M."/>
            <person name="Detter J.C."/>
            <person name="Han C."/>
            <person name="Tapia R."/>
            <person name="Land M."/>
            <person name="Hauser L."/>
            <person name="Kyrpides N."/>
            <person name="Ivanova N."/>
            <person name="Pagani I."/>
            <person name="Brambilla E.-M."/>
            <person name="Klenk H.-P."/>
            <person name="Woyke T."/>
        </authorList>
    </citation>
    <scope>NUCLEOTIDE SEQUENCE [LARGE SCALE GENOMIC DNA]</scope>
    <source>
        <strain evidence="3 4">NA-134</strain>
    </source>
</reference>
<dbReference type="AlphaFoldDB" id="H5XHJ4"/>
<name>H5XHJ4_9PSEU</name>
<proteinExistence type="predicted"/>
<dbReference type="Proteomes" id="UP000002791">
    <property type="component" value="Chromosome"/>
</dbReference>
<dbReference type="Gene3D" id="1.10.10.10">
    <property type="entry name" value="Winged helix-like DNA-binding domain superfamily/Winged helix DNA-binding domain"/>
    <property type="match status" value="1"/>
</dbReference>
<dbReference type="InterPro" id="IPR048711">
    <property type="entry name" value="WHD_Rv2258c"/>
</dbReference>